<accession>A0A7X0U5J5</accession>
<reference evidence="2 3" key="1">
    <citation type="submission" date="2020-08" db="EMBL/GenBank/DDBJ databases">
        <title>Sequencing the genomes of 1000 actinobacteria strains.</title>
        <authorList>
            <person name="Klenk H.-P."/>
        </authorList>
    </citation>
    <scope>NUCLEOTIDE SEQUENCE [LARGE SCALE GENOMIC DNA]</scope>
    <source>
        <strain evidence="2 3">DSM 43768</strain>
    </source>
</reference>
<feature type="domain" description="AB hydrolase-1" evidence="1">
    <location>
        <begin position="25"/>
        <end position="260"/>
    </location>
</feature>
<evidence type="ECO:0000313" key="3">
    <source>
        <dbReference type="Proteomes" id="UP000565579"/>
    </source>
</evidence>
<dbReference type="GO" id="GO:0003824">
    <property type="term" value="F:catalytic activity"/>
    <property type="evidence" value="ECO:0007669"/>
    <property type="project" value="UniProtKB-ARBA"/>
</dbReference>
<comment type="caution">
    <text evidence="2">The sequence shown here is derived from an EMBL/GenBank/DDBJ whole genome shotgun (WGS) entry which is preliminary data.</text>
</comment>
<dbReference type="PANTHER" id="PTHR43689:SF8">
    <property type="entry name" value="ALPHA_BETA-HYDROLASES SUPERFAMILY PROTEIN"/>
    <property type="match status" value="1"/>
</dbReference>
<dbReference type="EMBL" id="JACHMI010000001">
    <property type="protein sequence ID" value="MBB6555585.1"/>
    <property type="molecule type" value="Genomic_DNA"/>
</dbReference>
<organism evidence="2 3">
    <name type="scientific">Nonomuraea rubra</name>
    <dbReference type="NCBI Taxonomy" id="46180"/>
    <lineage>
        <taxon>Bacteria</taxon>
        <taxon>Bacillati</taxon>
        <taxon>Actinomycetota</taxon>
        <taxon>Actinomycetes</taxon>
        <taxon>Streptosporangiales</taxon>
        <taxon>Streptosporangiaceae</taxon>
        <taxon>Nonomuraea</taxon>
    </lineage>
</organism>
<proteinExistence type="predicted"/>
<dbReference type="Proteomes" id="UP000565579">
    <property type="component" value="Unassembled WGS sequence"/>
</dbReference>
<dbReference type="Pfam" id="PF12697">
    <property type="entry name" value="Abhydrolase_6"/>
    <property type="match status" value="1"/>
</dbReference>
<dbReference type="SUPFAM" id="SSF53474">
    <property type="entry name" value="alpha/beta-Hydrolases"/>
    <property type="match status" value="1"/>
</dbReference>
<dbReference type="PANTHER" id="PTHR43689">
    <property type="entry name" value="HYDROLASE"/>
    <property type="match status" value="1"/>
</dbReference>
<name>A0A7X0U5J5_9ACTN</name>
<dbReference type="InterPro" id="IPR000073">
    <property type="entry name" value="AB_hydrolase_1"/>
</dbReference>
<dbReference type="InterPro" id="IPR029058">
    <property type="entry name" value="AB_hydrolase_fold"/>
</dbReference>
<protein>
    <submittedName>
        <fullName evidence="2">Pimeloyl-ACP methyl ester carboxylesterase</fullName>
    </submittedName>
</protein>
<keyword evidence="3" id="KW-1185">Reference proteome</keyword>
<gene>
    <name evidence="2" type="ORF">HD593_010380</name>
</gene>
<dbReference type="RefSeq" id="WP_221525379.1">
    <property type="nucleotide sequence ID" value="NZ_JACHMI010000001.1"/>
</dbReference>
<dbReference type="AlphaFoldDB" id="A0A7X0U5J5"/>
<evidence type="ECO:0000313" key="2">
    <source>
        <dbReference type="EMBL" id="MBB6555585.1"/>
    </source>
</evidence>
<sequence length="272" mass="28301">MIITAKAADGTEARAVDEGGGPAVLVLHPGLDDGTSWKAVAARLAPHHRVVRLHRRRYRLDLDQRAPCTVAQEVEHVLAMAEAIGGGPVLLAGHSSGAVIALEAMVAAPSAFAGAVLYEPPAVIGPPLGGPGGEVHRRARAAIAAGRPGRAMRIFVRDTVGLPGWAALLAGWFVAVTPRMRALAPRQIEDNVAMDALGVRLDAYAGIRAPVVLLGGDRSPAHLGERLDALERTLPHPRRVLLPGQGHSAHAKAPDRVAAVIASLAAEVYGES</sequence>
<evidence type="ECO:0000259" key="1">
    <source>
        <dbReference type="Pfam" id="PF12697"/>
    </source>
</evidence>
<dbReference type="Gene3D" id="3.40.50.1820">
    <property type="entry name" value="alpha/beta hydrolase"/>
    <property type="match status" value="1"/>
</dbReference>